<dbReference type="Pfam" id="PF02238">
    <property type="entry name" value="COX7a"/>
    <property type="match status" value="1"/>
</dbReference>
<dbReference type="InterPro" id="IPR039297">
    <property type="entry name" value="COX7a"/>
</dbReference>
<evidence type="ECO:0000256" key="2">
    <source>
        <dbReference type="ARBA" id="ARBA00022792"/>
    </source>
</evidence>
<proteinExistence type="predicted"/>
<dbReference type="STRING" id="1230097.A0A423XGL3"/>
<dbReference type="OrthoDB" id="5511599at2759"/>
<name>A0A423XGL3_9PEZI</name>
<keyword evidence="4 5" id="KW-0472">Membrane</keyword>
<keyword evidence="2" id="KW-0999">Mitochondrion inner membrane</keyword>
<sequence length="87" mass="9777">MAYVQSLEPDPNNPPAAGFINAKNNVPENQRHYQAAYKAHTRIWRIGPRGSALYTPYVILLWGSTAALFYAMGRKVLGHNNWYGGKD</sequence>
<gene>
    <name evidence="6" type="ORF">VPNG_02355</name>
</gene>
<comment type="subcellular location">
    <subcellularLocation>
        <location evidence="1">Mitochondrion inner membrane</location>
    </subcellularLocation>
</comment>
<keyword evidence="5" id="KW-1133">Transmembrane helix</keyword>
<evidence type="ECO:0000313" key="6">
    <source>
        <dbReference type="EMBL" id="ROW15349.1"/>
    </source>
</evidence>
<comment type="caution">
    <text evidence="6">The sequence shown here is derived from an EMBL/GenBank/DDBJ whole genome shotgun (WGS) entry which is preliminary data.</text>
</comment>
<dbReference type="AlphaFoldDB" id="A0A423XGL3"/>
<keyword evidence="7" id="KW-1185">Reference proteome</keyword>
<dbReference type="GO" id="GO:0005743">
    <property type="term" value="C:mitochondrial inner membrane"/>
    <property type="evidence" value="ECO:0007669"/>
    <property type="project" value="UniProtKB-SubCell"/>
</dbReference>
<evidence type="ECO:0000313" key="7">
    <source>
        <dbReference type="Proteomes" id="UP000285146"/>
    </source>
</evidence>
<reference evidence="6 7" key="1">
    <citation type="submission" date="2015-09" db="EMBL/GenBank/DDBJ databases">
        <title>Host preference determinants of Valsa canker pathogens revealed by comparative genomics.</title>
        <authorList>
            <person name="Yin Z."/>
            <person name="Huang L."/>
        </authorList>
    </citation>
    <scope>NUCLEOTIDE SEQUENCE [LARGE SCALE GENOMIC DNA]</scope>
    <source>
        <strain evidence="6 7">SXYLt</strain>
    </source>
</reference>
<accession>A0A423XGL3</accession>
<keyword evidence="5" id="KW-0812">Transmembrane</keyword>
<evidence type="ECO:0000256" key="3">
    <source>
        <dbReference type="ARBA" id="ARBA00023128"/>
    </source>
</evidence>
<dbReference type="Proteomes" id="UP000285146">
    <property type="component" value="Unassembled WGS sequence"/>
</dbReference>
<evidence type="ECO:0000256" key="4">
    <source>
        <dbReference type="ARBA" id="ARBA00023136"/>
    </source>
</evidence>
<organism evidence="6 7">
    <name type="scientific">Cytospora leucostoma</name>
    <dbReference type="NCBI Taxonomy" id="1230097"/>
    <lineage>
        <taxon>Eukaryota</taxon>
        <taxon>Fungi</taxon>
        <taxon>Dikarya</taxon>
        <taxon>Ascomycota</taxon>
        <taxon>Pezizomycotina</taxon>
        <taxon>Sordariomycetes</taxon>
        <taxon>Sordariomycetidae</taxon>
        <taxon>Diaporthales</taxon>
        <taxon>Cytosporaceae</taxon>
        <taxon>Cytospora</taxon>
    </lineage>
</organism>
<keyword evidence="3" id="KW-0496">Mitochondrion</keyword>
<evidence type="ECO:0000256" key="5">
    <source>
        <dbReference type="SAM" id="Phobius"/>
    </source>
</evidence>
<dbReference type="InParanoid" id="A0A423XGL3"/>
<feature type="transmembrane region" description="Helical" evidence="5">
    <location>
        <begin position="52"/>
        <end position="72"/>
    </location>
</feature>
<protein>
    <submittedName>
        <fullName evidence="6">Uncharacterized protein</fullName>
    </submittedName>
</protein>
<evidence type="ECO:0000256" key="1">
    <source>
        <dbReference type="ARBA" id="ARBA00004273"/>
    </source>
</evidence>
<dbReference type="EMBL" id="LKEB01000009">
    <property type="protein sequence ID" value="ROW15349.1"/>
    <property type="molecule type" value="Genomic_DNA"/>
</dbReference>